<feature type="transmembrane region" description="Helical" evidence="1">
    <location>
        <begin position="439"/>
        <end position="457"/>
    </location>
</feature>
<feature type="transmembrane region" description="Helical" evidence="1">
    <location>
        <begin position="253"/>
        <end position="273"/>
    </location>
</feature>
<keyword evidence="3" id="KW-1185">Reference proteome</keyword>
<accession>A0A4Q1C7V8</accession>
<feature type="transmembrane region" description="Helical" evidence="1">
    <location>
        <begin position="965"/>
        <end position="983"/>
    </location>
</feature>
<gene>
    <name evidence="2" type="ORF">ESB00_02960</name>
</gene>
<feature type="transmembrane region" description="Helical" evidence="1">
    <location>
        <begin position="941"/>
        <end position="960"/>
    </location>
</feature>
<dbReference type="RefSeq" id="WP_129046236.1">
    <property type="nucleotide sequence ID" value="NZ_SDHX01000001.1"/>
</dbReference>
<dbReference type="Proteomes" id="UP000290218">
    <property type="component" value="Unassembled WGS sequence"/>
</dbReference>
<dbReference type="AlphaFoldDB" id="A0A4Q1C7V8"/>
<dbReference type="PIRSF" id="PIRSF035905">
    <property type="entry name" value="UCP035905_mp"/>
    <property type="match status" value="1"/>
</dbReference>
<dbReference type="PANTHER" id="PTHR38434:SF1">
    <property type="entry name" value="BLL2549 PROTEIN"/>
    <property type="match status" value="1"/>
</dbReference>
<dbReference type="PANTHER" id="PTHR38434">
    <property type="entry name" value="BLL2549 PROTEIN"/>
    <property type="match status" value="1"/>
</dbReference>
<feature type="transmembrane region" description="Helical" evidence="1">
    <location>
        <begin position="643"/>
        <end position="659"/>
    </location>
</feature>
<feature type="transmembrane region" description="Helical" evidence="1">
    <location>
        <begin position="496"/>
        <end position="515"/>
    </location>
</feature>
<feature type="transmembrane region" description="Helical" evidence="1">
    <location>
        <begin position="354"/>
        <end position="374"/>
    </location>
</feature>
<keyword evidence="1" id="KW-0812">Transmembrane</keyword>
<feature type="transmembrane region" description="Helical" evidence="1">
    <location>
        <begin position="229"/>
        <end position="247"/>
    </location>
</feature>
<keyword evidence="1" id="KW-1133">Transmembrane helix</keyword>
<feature type="transmembrane region" description="Helical" evidence="1">
    <location>
        <begin position="547"/>
        <end position="567"/>
    </location>
</feature>
<feature type="transmembrane region" description="Helical" evidence="1">
    <location>
        <begin position="696"/>
        <end position="712"/>
    </location>
</feature>
<feature type="transmembrane region" description="Helical" evidence="1">
    <location>
        <begin position="666"/>
        <end position="684"/>
    </location>
</feature>
<feature type="transmembrane region" description="Helical" evidence="1">
    <location>
        <begin position="200"/>
        <end position="217"/>
    </location>
</feature>
<feature type="transmembrane region" description="Helical" evidence="1">
    <location>
        <begin position="415"/>
        <end position="432"/>
    </location>
</feature>
<feature type="transmembrane region" description="Helical" evidence="1">
    <location>
        <begin position="463"/>
        <end position="484"/>
    </location>
</feature>
<feature type="transmembrane region" description="Helical" evidence="1">
    <location>
        <begin position="573"/>
        <end position="594"/>
    </location>
</feature>
<comment type="caution">
    <text evidence="2">The sequence shown here is derived from an EMBL/GenBank/DDBJ whole genome shotgun (WGS) entry which is preliminary data.</text>
</comment>
<evidence type="ECO:0000313" key="3">
    <source>
        <dbReference type="Proteomes" id="UP000290218"/>
    </source>
</evidence>
<feature type="transmembrane region" description="Helical" evidence="1">
    <location>
        <begin position="305"/>
        <end position="321"/>
    </location>
</feature>
<proteinExistence type="predicted"/>
<sequence>MEALLILLLLYLAVALIIFPIWAIIKIGGSNTEIESLRQRLSYLDAELKELQIKQRQGVSAKPATPPASVVQPVVVTPPPVVVTPPSMPTPPPAPIEPVSPPVITSVTPSPAASPAPVAEPPPLPPVVAGLTEAGPKVSDSGYTQTAPESAYEKPAFNWELFMGAKLFAWLGGLALFLGVAFFVKYSFETGLVPAEVRVSMGFLTGTGLIVGGIRLVRKGYTAPAQSMVAAGVVSLYAVTFACNSVYKFAFFGTVPTFLLMVLITATAFVLAVRLPAQVVAILGLLGGFLTPILLSTGVDNPGGLFGYLALLDLGLVAVALRTGWRHLVPLSAGGTVLMMIGWAAKFLNAGKVPVAMVVCLSFSALYLAAAAWARRRELSSRAFSLTAAALPFVGFGFAFVFLPYGSLASAAPRYLVYVLMLDAALLALAWRHELLPRIHILAGLTAFVLLSAWTGVHLTDANLPWALAFYLVFAGLHTVFPLWLERARPAAGASWWSQLFAPLTLLLLLLPIWKLDEVSFLIWPAILLVDLIAIGLAVATASLASVVAVLVLTLIATGFCLFRVPADLGLPFPLLLAIGGFSVFFFAAGFWLVRKLGDRLPAGETNGLFGDVRAQLPAFSSLLPFLLLIMATARLAVPDPSMIFGLALLLVVLTLGLAKLLRVDWLPLCALAGVVGLEFAWHTRHFSTEAPALPLFWYFGFYAIFAAYPFAFQKTFADRTGPWATAALAGILHFPLVHRLIAAASPNEFMGLLPALFAVPPLLSLVGILKTVPASEPTRLNQLAWFGGAALFFITLIFPLQFGHEKLTIGWALEGAALLWLFHRVPHPGLRATGVMLLVVAFVRLTGNSAVFSYHVRGDIPILNWYLYAYGVVIAALFIGAKLLAPPRERTLGINSPPLLNTLGVILAFLLLNIQIADFFTAPGATTLTFKFRGSFARDMTYTIAWALFALGLLGAGIWKAQKAARYAAIALLGVALAKLFLHDLARLQALYRVGALMGVAIIAILASFAYQRFLPAHEKTSPPAS</sequence>
<feature type="transmembrane region" description="Helical" evidence="1">
    <location>
        <begin position="167"/>
        <end position="188"/>
    </location>
</feature>
<feature type="transmembrane region" description="Helical" evidence="1">
    <location>
        <begin position="6"/>
        <end position="25"/>
    </location>
</feature>
<dbReference type="OrthoDB" id="5422830at2"/>
<feature type="transmembrane region" description="Helical" evidence="1">
    <location>
        <begin position="784"/>
        <end position="802"/>
    </location>
</feature>
<feature type="transmembrane region" description="Helical" evidence="1">
    <location>
        <begin position="615"/>
        <end position="637"/>
    </location>
</feature>
<feature type="transmembrane region" description="Helical" evidence="1">
    <location>
        <begin position="521"/>
        <end position="540"/>
    </location>
</feature>
<dbReference type="InterPro" id="IPR014600">
    <property type="entry name" value="UCP035905_mem"/>
</dbReference>
<feature type="transmembrane region" description="Helical" evidence="1">
    <location>
        <begin position="898"/>
        <end position="921"/>
    </location>
</feature>
<feature type="transmembrane region" description="Helical" evidence="1">
    <location>
        <begin position="280"/>
        <end position="299"/>
    </location>
</feature>
<feature type="transmembrane region" description="Helical" evidence="1">
    <location>
        <begin position="328"/>
        <end position="348"/>
    </location>
</feature>
<feature type="transmembrane region" description="Helical" evidence="1">
    <location>
        <begin position="383"/>
        <end position="403"/>
    </location>
</feature>
<name>A0A4Q1C7V8_9BACT</name>
<reference evidence="2 3" key="1">
    <citation type="submission" date="2019-01" db="EMBL/GenBank/DDBJ databases">
        <title>Lacunisphaera sp. strain TWA-58.</title>
        <authorList>
            <person name="Chen W.-M."/>
        </authorList>
    </citation>
    <scope>NUCLEOTIDE SEQUENCE [LARGE SCALE GENOMIC DNA]</scope>
    <source>
        <strain evidence="2 3">TWA-58</strain>
    </source>
</reference>
<feature type="transmembrane region" description="Helical" evidence="1">
    <location>
        <begin position="750"/>
        <end position="772"/>
    </location>
</feature>
<feature type="transmembrane region" description="Helical" evidence="1">
    <location>
        <begin position="836"/>
        <end position="855"/>
    </location>
</feature>
<dbReference type="InterPro" id="IPR019286">
    <property type="entry name" value="DUF2339_TM"/>
</dbReference>
<feature type="transmembrane region" description="Helical" evidence="1">
    <location>
        <begin position="808"/>
        <end position="824"/>
    </location>
</feature>
<evidence type="ECO:0000256" key="1">
    <source>
        <dbReference type="SAM" id="Phobius"/>
    </source>
</evidence>
<evidence type="ECO:0000313" key="2">
    <source>
        <dbReference type="EMBL" id="RXK54872.1"/>
    </source>
</evidence>
<feature type="transmembrane region" description="Helical" evidence="1">
    <location>
        <begin position="867"/>
        <end position="886"/>
    </location>
</feature>
<organism evidence="2 3">
    <name type="scientific">Oleiharenicola lentus</name>
    <dbReference type="NCBI Taxonomy" id="2508720"/>
    <lineage>
        <taxon>Bacteria</taxon>
        <taxon>Pseudomonadati</taxon>
        <taxon>Verrucomicrobiota</taxon>
        <taxon>Opitutia</taxon>
        <taxon>Opitutales</taxon>
        <taxon>Opitutaceae</taxon>
        <taxon>Oleiharenicola</taxon>
    </lineage>
</organism>
<keyword evidence="1" id="KW-0472">Membrane</keyword>
<dbReference type="EMBL" id="SDHX01000001">
    <property type="protein sequence ID" value="RXK54872.1"/>
    <property type="molecule type" value="Genomic_DNA"/>
</dbReference>
<feature type="transmembrane region" description="Helical" evidence="1">
    <location>
        <begin position="995"/>
        <end position="1012"/>
    </location>
</feature>
<dbReference type="Pfam" id="PF10101">
    <property type="entry name" value="DUF2339"/>
    <property type="match status" value="2"/>
</dbReference>
<protein>
    <submittedName>
        <fullName evidence="2">DUF2339 domain-containing protein</fullName>
    </submittedName>
</protein>